<sequence length="204" mass="22803">MIIGYARVSTEDQNMALQINALKAAGCVKIYTDQGYSGSLNSRPGLDRAMRQLAPEGKLVVWRLDRLGRSLSHLVKLLDKLAKQRVKFHSITENIDTTSSGGRLVFHMMAALAEFERSLISERTRAGMLAARAEGKAVGRRPSLTPQQCKEAHELIVQHGCSKQDVAAHFHIHVRTLIRLLFKYSANESPEKHKDVLEDVLEYG</sequence>
<feature type="domain" description="Resolvase/invertase-type recombinase catalytic" evidence="8">
    <location>
        <begin position="1"/>
        <end position="135"/>
    </location>
</feature>
<evidence type="ECO:0000256" key="2">
    <source>
        <dbReference type="ARBA" id="ARBA00022908"/>
    </source>
</evidence>
<keyword evidence="4" id="KW-0238">DNA-binding</keyword>
<evidence type="ECO:0000256" key="4">
    <source>
        <dbReference type="ARBA" id="ARBA00023125"/>
    </source>
</evidence>
<evidence type="ECO:0000256" key="3">
    <source>
        <dbReference type="ARBA" id="ARBA00023100"/>
    </source>
</evidence>
<organism evidence="9 10">
    <name type="scientific">Pseudomonas fluorescens ICMP 11288</name>
    <dbReference type="NCBI Taxonomy" id="1198309"/>
    <lineage>
        <taxon>Bacteria</taxon>
        <taxon>Pseudomonadati</taxon>
        <taxon>Pseudomonadota</taxon>
        <taxon>Gammaproteobacteria</taxon>
        <taxon>Pseudomonadales</taxon>
        <taxon>Pseudomonadaceae</taxon>
        <taxon>Pseudomonas</taxon>
    </lineage>
</organism>
<dbReference type="EMBL" id="LKEF01000074">
    <property type="protein sequence ID" value="KTB56093.1"/>
    <property type="molecule type" value="Genomic_DNA"/>
</dbReference>
<dbReference type="CDD" id="cd03768">
    <property type="entry name" value="SR_ResInv"/>
    <property type="match status" value="1"/>
</dbReference>
<proteinExistence type="inferred from homology"/>
<dbReference type="PANTHER" id="PTHR30461:SF2">
    <property type="entry name" value="SERINE RECOMBINASE PINE-RELATED"/>
    <property type="match status" value="1"/>
</dbReference>
<dbReference type="CDD" id="cd00569">
    <property type="entry name" value="HTH_Hin_like"/>
    <property type="match status" value="1"/>
</dbReference>
<reference evidence="9 10" key="1">
    <citation type="submission" date="2015-09" db="EMBL/GenBank/DDBJ databases">
        <title>Genome sequence of ICMP 11288.</title>
        <authorList>
            <person name="Visnovsky S."/>
            <person name="Lu A."/>
            <person name="Panda P."/>
            <person name="Pitman A."/>
        </authorList>
    </citation>
    <scope>NUCLEOTIDE SEQUENCE [LARGE SCALE GENOMIC DNA]</scope>
    <source>
        <strain evidence="9 10">ICMP 11288</strain>
    </source>
</reference>
<dbReference type="InterPro" id="IPR050639">
    <property type="entry name" value="SSR_resolvase"/>
</dbReference>
<evidence type="ECO:0000256" key="7">
    <source>
        <dbReference type="PROSITE-ProRule" id="PRU10137"/>
    </source>
</evidence>
<dbReference type="GO" id="GO:0015074">
    <property type="term" value="P:DNA integration"/>
    <property type="evidence" value="ECO:0007669"/>
    <property type="project" value="UniProtKB-KW"/>
</dbReference>
<comment type="caution">
    <text evidence="9">The sequence shown here is derived from an EMBL/GenBank/DDBJ whole genome shotgun (WGS) entry which is preliminary data.</text>
</comment>
<keyword evidence="2" id="KW-0229">DNA integration</keyword>
<dbReference type="PROSITE" id="PS00397">
    <property type="entry name" value="RECOMBINASES_1"/>
    <property type="match status" value="1"/>
</dbReference>
<dbReference type="InterPro" id="IPR006119">
    <property type="entry name" value="Resolv_N"/>
</dbReference>
<dbReference type="FunFam" id="3.40.50.1390:FF:000001">
    <property type="entry name" value="DNA recombinase"/>
    <property type="match status" value="1"/>
</dbReference>
<keyword evidence="3" id="KW-0230">DNA invertase</keyword>
<dbReference type="RefSeq" id="WP_058422645.1">
    <property type="nucleotide sequence ID" value="NZ_LKEF01000074.1"/>
</dbReference>
<dbReference type="Gene3D" id="1.10.10.60">
    <property type="entry name" value="Homeodomain-like"/>
    <property type="match status" value="1"/>
</dbReference>
<dbReference type="Proteomes" id="UP000054197">
    <property type="component" value="Unassembled WGS sequence"/>
</dbReference>
<protein>
    <submittedName>
        <fullName evidence="9">DNA resolvase</fullName>
    </submittedName>
</protein>
<evidence type="ECO:0000313" key="9">
    <source>
        <dbReference type="EMBL" id="KTB56093.1"/>
    </source>
</evidence>
<name>A0A0W0H5L0_PSEFL</name>
<dbReference type="InterPro" id="IPR006118">
    <property type="entry name" value="Recombinase_CS"/>
</dbReference>
<evidence type="ECO:0000256" key="5">
    <source>
        <dbReference type="ARBA" id="ARBA00023172"/>
    </source>
</evidence>
<evidence type="ECO:0000313" key="10">
    <source>
        <dbReference type="Proteomes" id="UP000054197"/>
    </source>
</evidence>
<evidence type="ECO:0000259" key="8">
    <source>
        <dbReference type="PROSITE" id="PS51736"/>
    </source>
</evidence>
<feature type="active site" description="O-(5'-phospho-DNA)-serine intermediate" evidence="6 7">
    <location>
        <position position="9"/>
    </location>
</feature>
<evidence type="ECO:0000256" key="6">
    <source>
        <dbReference type="PIRSR" id="PIRSR606118-50"/>
    </source>
</evidence>
<dbReference type="PROSITE" id="PS51736">
    <property type="entry name" value="RECOMBINASES_3"/>
    <property type="match status" value="1"/>
</dbReference>
<dbReference type="GO" id="GO:0003677">
    <property type="term" value="F:DNA binding"/>
    <property type="evidence" value="ECO:0007669"/>
    <property type="project" value="UniProtKB-KW"/>
</dbReference>
<dbReference type="Gene3D" id="3.40.50.1390">
    <property type="entry name" value="Resolvase, N-terminal catalytic domain"/>
    <property type="match status" value="1"/>
</dbReference>
<dbReference type="AlphaFoldDB" id="A0A0W0H5L0"/>
<dbReference type="GO" id="GO:0000150">
    <property type="term" value="F:DNA strand exchange activity"/>
    <property type="evidence" value="ECO:0007669"/>
    <property type="project" value="UniProtKB-KW"/>
</dbReference>
<evidence type="ECO:0000256" key="1">
    <source>
        <dbReference type="ARBA" id="ARBA00009913"/>
    </source>
</evidence>
<dbReference type="InterPro" id="IPR036162">
    <property type="entry name" value="Resolvase-like_N_sf"/>
</dbReference>
<dbReference type="PANTHER" id="PTHR30461">
    <property type="entry name" value="DNA-INVERTASE FROM LAMBDOID PROPHAGE"/>
    <property type="match status" value="1"/>
</dbReference>
<dbReference type="SUPFAM" id="SSF53041">
    <property type="entry name" value="Resolvase-like"/>
    <property type="match status" value="1"/>
</dbReference>
<dbReference type="SMART" id="SM00857">
    <property type="entry name" value="Resolvase"/>
    <property type="match status" value="1"/>
</dbReference>
<dbReference type="Pfam" id="PF00239">
    <property type="entry name" value="Resolvase"/>
    <property type="match status" value="1"/>
</dbReference>
<gene>
    <name evidence="9" type="ORF">AO063_06880</name>
</gene>
<comment type="similarity">
    <text evidence="1">Belongs to the site-specific recombinase resolvase family.</text>
</comment>
<keyword evidence="5" id="KW-0233">DNA recombination</keyword>
<accession>A0A0W0H5L0</accession>